<evidence type="ECO:0000313" key="17">
    <source>
        <dbReference type="Proteomes" id="UP001377567"/>
    </source>
</evidence>
<keyword evidence="8" id="KW-0479">Metal-binding</keyword>
<reference evidence="16 17" key="1">
    <citation type="journal article" date="2023" name="Elife">
        <title>Identification of key yeast species and microbe-microbe interactions impacting larval growth of Drosophila in the wild.</title>
        <authorList>
            <person name="Mure A."/>
            <person name="Sugiura Y."/>
            <person name="Maeda R."/>
            <person name="Honda K."/>
            <person name="Sakurai N."/>
            <person name="Takahashi Y."/>
            <person name="Watada M."/>
            <person name="Katoh T."/>
            <person name="Gotoh A."/>
            <person name="Gotoh Y."/>
            <person name="Taniguchi I."/>
            <person name="Nakamura K."/>
            <person name="Hayashi T."/>
            <person name="Katayama T."/>
            <person name="Uemura T."/>
            <person name="Hattori Y."/>
        </authorList>
    </citation>
    <scope>NUCLEOTIDE SEQUENCE [LARGE SCALE GENOMIC DNA]</scope>
    <source>
        <strain evidence="16 17">KH-74</strain>
    </source>
</reference>
<dbReference type="InterPro" id="IPR011249">
    <property type="entry name" value="Metalloenz_LuxS/M16"/>
</dbReference>
<dbReference type="GO" id="GO:0005758">
    <property type="term" value="C:mitochondrial intermembrane space"/>
    <property type="evidence" value="ECO:0007669"/>
    <property type="project" value="UniProtKB-SubCell"/>
</dbReference>
<name>A0AAV5S8V8_MAUHU</name>
<comment type="subunit">
    <text evidence="5">Monomer and homodimer; homodimerization is induced by binding of the substrate.</text>
</comment>
<evidence type="ECO:0000256" key="3">
    <source>
        <dbReference type="ARBA" id="ARBA00004569"/>
    </source>
</evidence>
<accession>A0AAV5S8V8</accession>
<dbReference type="InterPro" id="IPR007863">
    <property type="entry name" value="Peptidase_M16_C"/>
</dbReference>
<dbReference type="Pfam" id="PF00675">
    <property type="entry name" value="Peptidase_M16"/>
    <property type="match status" value="1"/>
</dbReference>
<evidence type="ECO:0000256" key="1">
    <source>
        <dbReference type="ARBA" id="ARBA00001947"/>
    </source>
</evidence>
<dbReference type="GO" id="GO:0005759">
    <property type="term" value="C:mitochondrial matrix"/>
    <property type="evidence" value="ECO:0007669"/>
    <property type="project" value="UniProtKB-SubCell"/>
</dbReference>
<keyword evidence="12" id="KW-0496">Mitochondrion</keyword>
<protein>
    <recommendedName>
        <fullName evidence="6">Presequence protease, mitochondrial</fullName>
    </recommendedName>
    <alternativeName>
        <fullName evidence="13">Pitrilysin metalloproteinase</fullName>
    </alternativeName>
</protein>
<evidence type="ECO:0000256" key="14">
    <source>
        <dbReference type="ARBA" id="ARBA00045897"/>
    </source>
</evidence>
<dbReference type="GO" id="GO:0046872">
    <property type="term" value="F:metal ion binding"/>
    <property type="evidence" value="ECO:0007669"/>
    <property type="project" value="UniProtKB-KW"/>
</dbReference>
<dbReference type="AlphaFoldDB" id="A0AAV5S8V8"/>
<evidence type="ECO:0000256" key="11">
    <source>
        <dbReference type="ARBA" id="ARBA00023049"/>
    </source>
</evidence>
<proteinExistence type="inferred from homology"/>
<evidence type="ECO:0000256" key="5">
    <source>
        <dbReference type="ARBA" id="ARBA00011853"/>
    </source>
</evidence>
<keyword evidence="11" id="KW-0482">Metalloprotease</keyword>
<dbReference type="Proteomes" id="UP001377567">
    <property type="component" value="Unassembled WGS sequence"/>
</dbReference>
<sequence>MLRFRRLASTYEKAKLLKKYPVGATFHGYEVRRVLPVPELRLTAVDLCHTQTGSQHVHIDRNDTNNVFSIAFKTNPPNATGVPHILEHTTLCGSQKYPVHDPFFKILNRSLANFMNAMTASDYTFFPFSTTNSKDFANLRDVYLDATLHPLLSREDFYQEGWRLEYSDINDNKSDINFKGVVYNEMKGQVSNADYYFWSQFQQTIYPALNNSGGDPKKITDLAYEDLVNFQNKNYHPSNSKTFTYGNLPLEGTLKKLNEEFVQFGKRHKHDKKLFPIDLKEDTSVEKIGPVDPMLPPEKQQKTSLTWMCGTPEDTYETFLLRILGNLLMDGQSSIMYKRLIESGLGNEFAVNTGADSNTSVNMFTVGVQGTENVAGVKAAIEQIFEDVLKTPFDKVKIQGIIEQIELSKKDQKPDFGLQILYSVLPGWTNQVDPFEALQFDKTLKRFKNDLETKGDSLFYDIMNKYLYKKPSFQFTMKGDPDFSAGLALEEKTRLQGKIDALDANDKKVIFERGKILHEKQNKVEDLSCLPTLRLSDIPRTAPTYPVQTTGKDMVRITDTNGISYLHGKKILDNSIPLELYPYIPLFTDSLLSLGTSTETFGEIENEIKLYTGGISTRTAVSTDPVTMEPSISFNFSGWSLNSKTEKVFEFWEKLLLHTDFRKNSEQLKILIKMMASSNANAVSDSGHAYARGYVNAHFSTPSAIGEAFQGIEQLQLIGRLSKIVDDPAKFQSEVIDKMEQLQKLIISANSEDLRFFVTTDTDVQASKIDSQIKSFKSQFGSIHPQNNSTSFITKDYPLIQNKKPTLLNFQFQTHHTALAKPTGIPYMNKDGAALQVLSSVLSSKYLHKEIRERNGAYGAGAKYDAVNGAFNYFSYRDPNPLQSLAVYERTFDIQAEDLDNAKLRLFQQVDAPISKRAEGIVLFESGIDDEMRQKRRENLLDVSLDDITRVEAQYLAGKKGYSAVVGPVIEGETAAPEWNVVDISN</sequence>
<evidence type="ECO:0000256" key="12">
    <source>
        <dbReference type="ARBA" id="ARBA00023128"/>
    </source>
</evidence>
<dbReference type="InterPro" id="IPR055130">
    <property type="entry name" value="PreP_C"/>
</dbReference>
<dbReference type="FunFam" id="3.30.830.10:FF:000011">
    <property type="entry name" value="Presequence protease, mitochondrial"/>
    <property type="match status" value="1"/>
</dbReference>
<comment type="similarity">
    <text evidence="4">Belongs to the peptidase M16 family. PreP subfamily.</text>
</comment>
<feature type="domain" description="Peptidase M16C associated" evidence="15">
    <location>
        <begin position="477"/>
        <end position="721"/>
    </location>
</feature>
<evidence type="ECO:0000256" key="13">
    <source>
        <dbReference type="ARBA" id="ARBA00034552"/>
    </source>
</evidence>
<evidence type="ECO:0000256" key="2">
    <source>
        <dbReference type="ARBA" id="ARBA00004305"/>
    </source>
</evidence>
<evidence type="ECO:0000256" key="4">
    <source>
        <dbReference type="ARBA" id="ARBA00007575"/>
    </source>
</evidence>
<evidence type="ECO:0000256" key="10">
    <source>
        <dbReference type="ARBA" id="ARBA00022833"/>
    </source>
</evidence>
<dbReference type="InterPro" id="IPR011765">
    <property type="entry name" value="Pept_M16_N"/>
</dbReference>
<gene>
    <name evidence="16" type="ORF">DAKH74_053340</name>
</gene>
<comment type="caution">
    <text evidence="16">The sequence shown here is derived from an EMBL/GenBank/DDBJ whole genome shotgun (WGS) entry which is preliminary data.</text>
</comment>
<keyword evidence="9" id="KW-0378">Hydrolase</keyword>
<evidence type="ECO:0000256" key="8">
    <source>
        <dbReference type="ARBA" id="ARBA00022723"/>
    </source>
</evidence>
<dbReference type="Pfam" id="PF08367">
    <property type="entry name" value="M16C_assoc"/>
    <property type="match status" value="1"/>
</dbReference>
<dbReference type="EMBL" id="BTGD01000025">
    <property type="protein sequence ID" value="GMM58717.1"/>
    <property type="molecule type" value="Genomic_DNA"/>
</dbReference>
<keyword evidence="7" id="KW-0645">Protease</keyword>
<dbReference type="GO" id="GO:0016485">
    <property type="term" value="P:protein processing"/>
    <property type="evidence" value="ECO:0007669"/>
    <property type="project" value="TreeGrafter"/>
</dbReference>
<dbReference type="Pfam" id="PF22516">
    <property type="entry name" value="PreP_C"/>
    <property type="match status" value="1"/>
</dbReference>
<comment type="function">
    <text evidence="14">Degrades mitochondrial transit peptides after their cleavage in the intermembrane space or in the matrix, and presequence peptides; clearance of these peptides is required to keep the presequence processing machinery running. Preferentially cleaves the N-terminal side of paired basic amino acid residues. Also degrades other unstructured peptides. May function as an ATP-dependent peptidase as opposed to a metalloendopeptidase.</text>
</comment>
<dbReference type="PANTHER" id="PTHR43016:SF13">
    <property type="entry name" value="PRESEQUENCE PROTEASE, MITOCHONDRIAL"/>
    <property type="match status" value="1"/>
</dbReference>
<dbReference type="SMART" id="SM01264">
    <property type="entry name" value="M16C_associated"/>
    <property type="match status" value="1"/>
</dbReference>
<comment type="subcellular location">
    <subcellularLocation>
        <location evidence="3">Mitochondrion intermembrane space</location>
    </subcellularLocation>
    <subcellularLocation>
        <location evidence="2">Mitochondrion matrix</location>
    </subcellularLocation>
</comment>
<dbReference type="FunFam" id="3.30.830.10:FF:000009">
    <property type="entry name" value="Presequence protease, mitochondrial"/>
    <property type="match status" value="1"/>
</dbReference>
<dbReference type="PANTHER" id="PTHR43016">
    <property type="entry name" value="PRESEQUENCE PROTEASE"/>
    <property type="match status" value="1"/>
</dbReference>
<dbReference type="InterPro" id="IPR013578">
    <property type="entry name" value="Peptidase_M16C_assoc"/>
</dbReference>
<dbReference type="Pfam" id="PF05193">
    <property type="entry name" value="Peptidase_M16_C"/>
    <property type="match status" value="1"/>
</dbReference>
<evidence type="ECO:0000256" key="9">
    <source>
        <dbReference type="ARBA" id="ARBA00022801"/>
    </source>
</evidence>
<organism evidence="16 17">
    <name type="scientific">Maudiozyma humilis</name>
    <name type="common">Sour dough yeast</name>
    <name type="synonym">Kazachstania humilis</name>
    <dbReference type="NCBI Taxonomy" id="51915"/>
    <lineage>
        <taxon>Eukaryota</taxon>
        <taxon>Fungi</taxon>
        <taxon>Dikarya</taxon>
        <taxon>Ascomycota</taxon>
        <taxon>Saccharomycotina</taxon>
        <taxon>Saccharomycetes</taxon>
        <taxon>Saccharomycetales</taxon>
        <taxon>Saccharomycetaceae</taxon>
        <taxon>Maudiozyma</taxon>
    </lineage>
</organism>
<evidence type="ECO:0000256" key="7">
    <source>
        <dbReference type="ARBA" id="ARBA00022670"/>
    </source>
</evidence>
<dbReference type="Gene3D" id="3.30.830.10">
    <property type="entry name" value="Metalloenzyme, LuxS/M16 peptidase-like"/>
    <property type="match status" value="4"/>
</dbReference>
<dbReference type="SUPFAM" id="SSF63411">
    <property type="entry name" value="LuxS/MPP-like metallohydrolase"/>
    <property type="match status" value="4"/>
</dbReference>
<keyword evidence="17" id="KW-1185">Reference proteome</keyword>
<evidence type="ECO:0000259" key="15">
    <source>
        <dbReference type="SMART" id="SM01264"/>
    </source>
</evidence>
<evidence type="ECO:0000256" key="6">
    <source>
        <dbReference type="ARBA" id="ARBA00020167"/>
    </source>
</evidence>
<dbReference type="GO" id="GO:0004222">
    <property type="term" value="F:metalloendopeptidase activity"/>
    <property type="evidence" value="ECO:0007669"/>
    <property type="project" value="TreeGrafter"/>
</dbReference>
<keyword evidence="10" id="KW-0862">Zinc</keyword>
<evidence type="ECO:0000313" key="16">
    <source>
        <dbReference type="EMBL" id="GMM58717.1"/>
    </source>
</evidence>
<comment type="cofactor">
    <cofactor evidence="1">
        <name>Zn(2+)</name>
        <dbReference type="ChEBI" id="CHEBI:29105"/>
    </cofactor>
</comment>